<dbReference type="Proteomes" id="UP000729402">
    <property type="component" value="Unassembled WGS sequence"/>
</dbReference>
<organism evidence="9 10">
    <name type="scientific">Zizania palustris</name>
    <name type="common">Northern wild rice</name>
    <dbReference type="NCBI Taxonomy" id="103762"/>
    <lineage>
        <taxon>Eukaryota</taxon>
        <taxon>Viridiplantae</taxon>
        <taxon>Streptophyta</taxon>
        <taxon>Embryophyta</taxon>
        <taxon>Tracheophyta</taxon>
        <taxon>Spermatophyta</taxon>
        <taxon>Magnoliopsida</taxon>
        <taxon>Liliopsida</taxon>
        <taxon>Poales</taxon>
        <taxon>Poaceae</taxon>
        <taxon>BOP clade</taxon>
        <taxon>Oryzoideae</taxon>
        <taxon>Oryzeae</taxon>
        <taxon>Zizaniinae</taxon>
        <taxon>Zizania</taxon>
    </lineage>
</organism>
<evidence type="ECO:0000313" key="9">
    <source>
        <dbReference type="EMBL" id="KAG8090463.1"/>
    </source>
</evidence>
<dbReference type="CDD" id="cd14798">
    <property type="entry name" value="RX-CC_like"/>
    <property type="match status" value="1"/>
</dbReference>
<name>A0A8J6BTQ5_ZIZPA</name>
<dbReference type="InterPro" id="IPR038005">
    <property type="entry name" value="RX-like_CC"/>
</dbReference>
<dbReference type="Pfam" id="PF18052">
    <property type="entry name" value="Rx_N"/>
    <property type="match status" value="1"/>
</dbReference>
<dbReference type="PANTHER" id="PTHR23155:SF1091">
    <property type="entry name" value="EXPRESSED PROTEIN"/>
    <property type="match status" value="1"/>
</dbReference>
<dbReference type="PANTHER" id="PTHR23155">
    <property type="entry name" value="DISEASE RESISTANCE PROTEIN RP"/>
    <property type="match status" value="1"/>
</dbReference>
<dbReference type="Pfam" id="PF23598">
    <property type="entry name" value="LRR_14"/>
    <property type="match status" value="1"/>
</dbReference>
<feature type="domain" description="Disease resistance R13L4/SHOC-2-like LRR" evidence="8">
    <location>
        <begin position="396"/>
        <end position="582"/>
    </location>
</feature>
<evidence type="ECO:0008006" key="11">
    <source>
        <dbReference type="Google" id="ProtNLM"/>
    </source>
</evidence>
<evidence type="ECO:0000256" key="1">
    <source>
        <dbReference type="ARBA" id="ARBA00008894"/>
    </source>
</evidence>
<sequence length="639" mass="72598">MAEIAQVGLDTLLGVLSTAIKDQVKLLGGVEGDIQFIRDEMDSMNGFLLSLTKTKKPHDDSMRAWMKQVRDLTFVADDCIKLYMRDLITPRGDSTMCSFVQYNLRILMTLRTRRKVAKQLHALKERVRQVGERRQRYDVTVPRDVDSGSSTPLLLKDEQAEKKRDDFQRALQDAPFEDVIKMLPHGLAAEVCTDIHDIRKTVVKDALMKMLLRALYAYPHGTKEEVEGLAKSLGTKGADVEKIVMNFCYSKLPTHYKGSLQYLTTFQVEDSINKKSVVRRWLAEGLVVVREDEQEQERQPDESLQTAAIRCFDELVFRGFLHRSSNSIKGWVLDESAKKFIPDICKSDNFVAHLPTHFNRQLHIRKMAQQSLQQSPPHNPMDDMVKLLNNLPEEYRLNVIDLGGCKHLEKRHLESICKVTSLKYLSLRKTNITELPIKQMSKLWQLETLDIRQTQLPANCIRKIFLYSLKHLLAGNITNCKGKEKNDPSAASTVLLPRKLGSNIIETLCYVEIDQGGRAAAASNDDHNKLAKLIAPLKQLRKLGLILYNRSEDNNHNIYRLVEAVTKSRESLSTLSIWIKDDRPVANSNDHIISNKFIAGEKLKDNLEKLKVLKINGVKQSICWSTSINTSGASPSPSS</sequence>
<keyword evidence="6" id="KW-0175">Coiled coil</keyword>
<keyword evidence="2" id="KW-0433">Leucine-rich repeat</keyword>
<dbReference type="EMBL" id="JAAALK010000081">
    <property type="protein sequence ID" value="KAG8090463.1"/>
    <property type="molecule type" value="Genomic_DNA"/>
</dbReference>
<gene>
    <name evidence="9" type="ORF">GUJ93_ZPchr0011g28285</name>
</gene>
<reference evidence="9" key="1">
    <citation type="journal article" date="2021" name="bioRxiv">
        <title>Whole Genome Assembly and Annotation of Northern Wild Rice, Zizania palustris L., Supports a Whole Genome Duplication in the Zizania Genus.</title>
        <authorList>
            <person name="Haas M."/>
            <person name="Kono T."/>
            <person name="Macchietto M."/>
            <person name="Millas R."/>
            <person name="McGilp L."/>
            <person name="Shao M."/>
            <person name="Duquette J."/>
            <person name="Hirsch C.N."/>
            <person name="Kimball J."/>
        </authorList>
    </citation>
    <scope>NUCLEOTIDE SEQUENCE</scope>
    <source>
        <tissue evidence="9">Fresh leaf tissue</tissue>
    </source>
</reference>
<comment type="caution">
    <text evidence="9">The sequence shown here is derived from an EMBL/GenBank/DDBJ whole genome shotgun (WGS) entry which is preliminary data.</text>
</comment>
<accession>A0A8J6BTQ5</accession>
<dbReference type="OrthoDB" id="672526at2759"/>
<evidence type="ECO:0000259" key="7">
    <source>
        <dbReference type="Pfam" id="PF18052"/>
    </source>
</evidence>
<evidence type="ECO:0000256" key="6">
    <source>
        <dbReference type="ARBA" id="ARBA00023054"/>
    </source>
</evidence>
<proteinExistence type="inferred from homology"/>
<dbReference type="InterPro" id="IPR055414">
    <property type="entry name" value="LRR_R13L4/SHOC2-like"/>
</dbReference>
<dbReference type="InterPro" id="IPR044974">
    <property type="entry name" value="Disease_R_plants"/>
</dbReference>
<evidence type="ECO:0000256" key="3">
    <source>
        <dbReference type="ARBA" id="ARBA00022737"/>
    </source>
</evidence>
<dbReference type="InterPro" id="IPR041118">
    <property type="entry name" value="Rx_N"/>
</dbReference>
<keyword evidence="5" id="KW-0611">Plant defense</keyword>
<protein>
    <recommendedName>
        <fullName evidence="11">Rx N-terminal domain-containing protein</fullName>
    </recommendedName>
</protein>
<dbReference type="GO" id="GO:0098542">
    <property type="term" value="P:defense response to other organism"/>
    <property type="evidence" value="ECO:0007669"/>
    <property type="project" value="TreeGrafter"/>
</dbReference>
<keyword evidence="10" id="KW-1185">Reference proteome</keyword>
<reference evidence="9" key="2">
    <citation type="submission" date="2021-02" db="EMBL/GenBank/DDBJ databases">
        <authorList>
            <person name="Kimball J.A."/>
            <person name="Haas M.W."/>
            <person name="Macchietto M."/>
            <person name="Kono T."/>
            <person name="Duquette J."/>
            <person name="Shao M."/>
        </authorList>
    </citation>
    <scope>NUCLEOTIDE SEQUENCE</scope>
    <source>
        <tissue evidence="9">Fresh leaf tissue</tissue>
    </source>
</reference>
<evidence type="ECO:0000259" key="8">
    <source>
        <dbReference type="Pfam" id="PF23598"/>
    </source>
</evidence>
<feature type="domain" description="Disease resistance N-terminal" evidence="7">
    <location>
        <begin position="10"/>
        <end position="89"/>
    </location>
</feature>
<keyword evidence="3" id="KW-0677">Repeat</keyword>
<evidence type="ECO:0000256" key="5">
    <source>
        <dbReference type="ARBA" id="ARBA00022821"/>
    </source>
</evidence>
<keyword evidence="4" id="KW-0547">Nucleotide-binding</keyword>
<dbReference type="AlphaFoldDB" id="A0A8J6BTQ5"/>
<evidence type="ECO:0000313" key="10">
    <source>
        <dbReference type="Proteomes" id="UP000729402"/>
    </source>
</evidence>
<evidence type="ECO:0000256" key="4">
    <source>
        <dbReference type="ARBA" id="ARBA00022741"/>
    </source>
</evidence>
<evidence type="ECO:0000256" key="2">
    <source>
        <dbReference type="ARBA" id="ARBA00022614"/>
    </source>
</evidence>
<comment type="similarity">
    <text evidence="1">Belongs to the disease resistance NB-LRR family.</text>
</comment>
<dbReference type="GO" id="GO:0000166">
    <property type="term" value="F:nucleotide binding"/>
    <property type="evidence" value="ECO:0007669"/>
    <property type="project" value="UniProtKB-KW"/>
</dbReference>